<name>A0AAD5AGV8_SILAS</name>
<dbReference type="EMBL" id="MU554589">
    <property type="protein sequence ID" value="KAI5615549.1"/>
    <property type="molecule type" value="Genomic_DNA"/>
</dbReference>
<keyword evidence="3 14" id="KW-0813">Transport</keyword>
<organism evidence="15 16">
    <name type="scientific">Silurus asotus</name>
    <name type="common">Amur catfish</name>
    <name type="synonym">Parasilurus asotus</name>
    <dbReference type="NCBI Taxonomy" id="30991"/>
    <lineage>
        <taxon>Eukaryota</taxon>
        <taxon>Metazoa</taxon>
        <taxon>Chordata</taxon>
        <taxon>Craniata</taxon>
        <taxon>Vertebrata</taxon>
        <taxon>Euteleostomi</taxon>
        <taxon>Actinopterygii</taxon>
        <taxon>Neopterygii</taxon>
        <taxon>Teleostei</taxon>
        <taxon>Ostariophysi</taxon>
        <taxon>Siluriformes</taxon>
        <taxon>Siluridae</taxon>
        <taxon>Silurus</taxon>
    </lineage>
</organism>
<evidence type="ECO:0000256" key="13">
    <source>
        <dbReference type="ARBA" id="ARBA00036634"/>
    </source>
</evidence>
<dbReference type="InterPro" id="IPR001429">
    <property type="entry name" value="P2X_purnocptor"/>
</dbReference>
<feature type="transmembrane region" description="Helical" evidence="14">
    <location>
        <begin position="332"/>
        <end position="354"/>
    </location>
</feature>
<evidence type="ECO:0000313" key="16">
    <source>
        <dbReference type="Proteomes" id="UP001205998"/>
    </source>
</evidence>
<evidence type="ECO:0000256" key="11">
    <source>
        <dbReference type="ARBA" id="ARBA00023286"/>
    </source>
</evidence>
<dbReference type="PANTHER" id="PTHR10125:SF9">
    <property type="entry name" value="P2X PURINOCEPTOR 1"/>
    <property type="match status" value="1"/>
</dbReference>
<dbReference type="PROSITE" id="PS01212">
    <property type="entry name" value="P2X_RECEPTOR"/>
    <property type="match status" value="1"/>
</dbReference>
<accession>A0AAD5AGV8</accession>
<dbReference type="GO" id="GO:0001614">
    <property type="term" value="F:purinergic nucleotide receptor activity"/>
    <property type="evidence" value="ECO:0007669"/>
    <property type="project" value="InterPro"/>
</dbReference>
<reference evidence="15" key="1">
    <citation type="submission" date="2018-07" db="EMBL/GenBank/DDBJ databases">
        <title>Comparative genomics of catfishes provides insights into carnivory and benthic adaptation.</title>
        <authorList>
            <person name="Zhang Y."/>
            <person name="Wang D."/>
            <person name="Peng Z."/>
            <person name="Zheng S."/>
            <person name="Shao F."/>
            <person name="Tao W."/>
        </authorList>
    </citation>
    <scope>NUCLEOTIDE SEQUENCE</scope>
    <source>
        <strain evidence="15">Chongqing</strain>
    </source>
</reference>
<keyword evidence="8 14" id="KW-0472">Membrane</keyword>
<keyword evidence="10" id="KW-0325">Glycoprotein</keyword>
<comment type="function">
    <text evidence="14">Receptor for ATP that acts as a ligand-gated ion channel.</text>
</comment>
<evidence type="ECO:0000313" key="15">
    <source>
        <dbReference type="EMBL" id="KAI5615549.1"/>
    </source>
</evidence>
<evidence type="ECO:0000256" key="12">
    <source>
        <dbReference type="ARBA" id="ARBA00023303"/>
    </source>
</evidence>
<dbReference type="GO" id="GO:0098794">
    <property type="term" value="C:postsynapse"/>
    <property type="evidence" value="ECO:0007669"/>
    <property type="project" value="GOC"/>
</dbReference>
<dbReference type="PANTHER" id="PTHR10125">
    <property type="entry name" value="P2X PURINOCEPTOR"/>
    <property type="match status" value="1"/>
</dbReference>
<evidence type="ECO:0000256" key="5">
    <source>
        <dbReference type="ARBA" id="ARBA00022692"/>
    </source>
</evidence>
<keyword evidence="7 14" id="KW-0406">Ion transport</keyword>
<keyword evidence="12 14" id="KW-0407">Ion channel</keyword>
<dbReference type="Proteomes" id="UP001205998">
    <property type="component" value="Unassembled WGS sequence"/>
</dbReference>
<gene>
    <name evidence="15" type="ORF">C0J50_0230</name>
</gene>
<evidence type="ECO:0000256" key="14">
    <source>
        <dbReference type="RuleBase" id="RU000681"/>
    </source>
</evidence>
<dbReference type="PRINTS" id="PR01308">
    <property type="entry name" value="P2X1RECEPTOR"/>
</dbReference>
<dbReference type="Gene3D" id="1.10.287.940">
    <property type="entry name" value="atp-gated p2x4 ion channel"/>
    <property type="match status" value="1"/>
</dbReference>
<feature type="transmembrane region" description="Helical" evidence="14">
    <location>
        <begin position="29"/>
        <end position="50"/>
    </location>
</feature>
<comment type="caution">
    <text evidence="15">The sequence shown here is derived from an EMBL/GenBank/DDBJ whole genome shotgun (WGS) entry which is preliminary data.</text>
</comment>
<proteinExistence type="inferred from homology"/>
<dbReference type="InterPro" id="IPR053792">
    <property type="entry name" value="P2X_RECEPTOR_CS"/>
</dbReference>
<keyword evidence="6 14" id="KW-1133">Transmembrane helix</keyword>
<dbReference type="GO" id="GO:0005886">
    <property type="term" value="C:plasma membrane"/>
    <property type="evidence" value="ECO:0007669"/>
    <property type="project" value="UniProtKB-SubCell"/>
</dbReference>
<keyword evidence="4" id="KW-1003">Cell membrane</keyword>
<dbReference type="GO" id="GO:0033198">
    <property type="term" value="P:response to ATP"/>
    <property type="evidence" value="ECO:0007669"/>
    <property type="project" value="InterPro"/>
</dbReference>
<dbReference type="InterPro" id="IPR059116">
    <property type="entry name" value="P2X_receptor"/>
</dbReference>
<evidence type="ECO:0000256" key="6">
    <source>
        <dbReference type="ARBA" id="ARBA00022989"/>
    </source>
</evidence>
<dbReference type="InterPro" id="IPR027309">
    <property type="entry name" value="P2X_extracellular_dom_sf"/>
</dbReference>
<comment type="subcellular location">
    <subcellularLocation>
        <location evidence="1">Cell membrane</location>
        <topology evidence="1">Multi-pass membrane protein</topology>
    </subcellularLocation>
    <subcellularLocation>
        <location evidence="14">Membrane</location>
        <topology evidence="14">Multi-pass membrane protein</topology>
    </subcellularLocation>
</comment>
<evidence type="ECO:0000256" key="7">
    <source>
        <dbReference type="ARBA" id="ARBA00023065"/>
    </source>
</evidence>
<dbReference type="GO" id="GO:0005524">
    <property type="term" value="F:ATP binding"/>
    <property type="evidence" value="ECO:0007669"/>
    <property type="project" value="InterPro"/>
</dbReference>
<evidence type="ECO:0000256" key="9">
    <source>
        <dbReference type="ARBA" id="ARBA00023157"/>
    </source>
</evidence>
<sequence length="468" mass="52933">MRNILKDAFEDFFFEYETPRQVLVKNRRVGIACRILQLGVLAYIIGWVFIYERGYQNEDTAISSVFTKMKGLAYTSMNGTERLWDVADYVYPDQGVSSFVVMTNFIMTVGQSQGKCPELADGTNNCTKDKDCTMGQYKRTGNGLMTGKCLDNTTCEILSWCPVQDDRVIPNPPLLAAAENFTLFIKNSISFPEFGVVRSNLVESVNSSYLKTCLFNPDTNPLCPIFRLGDIVSLSGFKFSELAQVGGSIGILIEWECNLDVRIEKCIPQYKFEGLYGNSSQASVGYNFRTAKYYAEDKIQKRTLMKVFGIFIEIIVHGQARKFDIIPTLTAIGSGVGIFGVATVVCDVVLLHLVPKKDFYKTMKFKSTPLQEQEPESVKMDQAKVTARSSTVTTNLYLKEGWSLREGRNGHKSLQRKERVKHRGSEVKISQRMHKIGWQEVNFHIDVKEFYSFAVVQCGIYVIIHVKV</sequence>
<dbReference type="AlphaFoldDB" id="A0AAD5AGV8"/>
<comment type="similarity">
    <text evidence="2 14">Belongs to the P2X receptor family.</text>
</comment>
<keyword evidence="11" id="KW-1071">Ligand-gated ion channel</keyword>
<evidence type="ECO:0000256" key="4">
    <source>
        <dbReference type="ARBA" id="ARBA00022475"/>
    </source>
</evidence>
<dbReference type="NCBIfam" id="TIGR00863">
    <property type="entry name" value="P2X"/>
    <property type="match status" value="1"/>
</dbReference>
<keyword evidence="16" id="KW-1185">Reference proteome</keyword>
<dbReference type="Pfam" id="PF00864">
    <property type="entry name" value="P2X_receptor"/>
    <property type="match status" value="1"/>
</dbReference>
<dbReference type="PRINTS" id="PR01307">
    <property type="entry name" value="P2XRECEPTOR"/>
</dbReference>
<dbReference type="Gene3D" id="2.60.490.10">
    <property type="entry name" value="atp-gated p2x4 ion channel domain"/>
    <property type="match status" value="1"/>
</dbReference>
<keyword evidence="9" id="KW-1015">Disulfide bond</keyword>
<dbReference type="InterPro" id="IPR003044">
    <property type="entry name" value="P2X1_purnocptor"/>
</dbReference>
<dbReference type="GO" id="GO:0070588">
    <property type="term" value="P:calcium ion transmembrane transport"/>
    <property type="evidence" value="ECO:0007669"/>
    <property type="project" value="TreeGrafter"/>
</dbReference>
<comment type="catalytic activity">
    <reaction evidence="13">
        <text>Ca(2+)(in) = Ca(2+)(out)</text>
        <dbReference type="Rhea" id="RHEA:29671"/>
        <dbReference type="ChEBI" id="CHEBI:29108"/>
    </reaction>
</comment>
<protein>
    <recommendedName>
        <fullName evidence="14">P2X purinoceptor</fullName>
    </recommendedName>
</protein>
<evidence type="ECO:0000256" key="3">
    <source>
        <dbReference type="ARBA" id="ARBA00022448"/>
    </source>
</evidence>
<keyword evidence="14" id="KW-0675">Receptor</keyword>
<evidence type="ECO:0000256" key="8">
    <source>
        <dbReference type="ARBA" id="ARBA00023136"/>
    </source>
</evidence>
<dbReference type="FunFam" id="2.60.490.10:FF:000001">
    <property type="entry name" value="P2X purinoceptor"/>
    <property type="match status" value="1"/>
</dbReference>
<keyword evidence="5 14" id="KW-0812">Transmembrane</keyword>
<evidence type="ECO:0000256" key="1">
    <source>
        <dbReference type="ARBA" id="ARBA00004651"/>
    </source>
</evidence>
<dbReference type="GO" id="GO:0004931">
    <property type="term" value="F:extracellularly ATP-gated monoatomic cation channel activity"/>
    <property type="evidence" value="ECO:0007669"/>
    <property type="project" value="InterPro"/>
</dbReference>
<evidence type="ECO:0000256" key="10">
    <source>
        <dbReference type="ARBA" id="ARBA00023180"/>
    </source>
</evidence>
<evidence type="ECO:0000256" key="2">
    <source>
        <dbReference type="ARBA" id="ARBA00009848"/>
    </source>
</evidence>